<comment type="caution">
    <text evidence="1">The sequence shown here is derived from an EMBL/GenBank/DDBJ whole genome shotgun (WGS) entry which is preliminary data.</text>
</comment>
<name>A0A9P4IC26_9PEZI</name>
<dbReference type="AlphaFoldDB" id="A0A9P4IC26"/>
<accession>A0A9P4IC26</accession>
<reference evidence="1" key="1">
    <citation type="journal article" date="2020" name="Stud. Mycol.">
        <title>101 Dothideomycetes genomes: a test case for predicting lifestyles and emergence of pathogens.</title>
        <authorList>
            <person name="Haridas S."/>
            <person name="Albert R."/>
            <person name="Binder M."/>
            <person name="Bloem J."/>
            <person name="Labutti K."/>
            <person name="Salamov A."/>
            <person name="Andreopoulos B."/>
            <person name="Baker S."/>
            <person name="Barry K."/>
            <person name="Bills G."/>
            <person name="Bluhm B."/>
            <person name="Cannon C."/>
            <person name="Castanera R."/>
            <person name="Culley D."/>
            <person name="Daum C."/>
            <person name="Ezra D."/>
            <person name="Gonzalez J."/>
            <person name="Henrissat B."/>
            <person name="Kuo A."/>
            <person name="Liang C."/>
            <person name="Lipzen A."/>
            <person name="Lutzoni F."/>
            <person name="Magnuson J."/>
            <person name="Mondo S."/>
            <person name="Nolan M."/>
            <person name="Ohm R."/>
            <person name="Pangilinan J."/>
            <person name="Park H.-J."/>
            <person name="Ramirez L."/>
            <person name="Alfaro M."/>
            <person name="Sun H."/>
            <person name="Tritt A."/>
            <person name="Yoshinaga Y."/>
            <person name="Zwiers L.-H."/>
            <person name="Turgeon B."/>
            <person name="Goodwin S."/>
            <person name="Spatafora J."/>
            <person name="Crous P."/>
            <person name="Grigoriev I."/>
        </authorList>
    </citation>
    <scope>NUCLEOTIDE SEQUENCE</scope>
    <source>
        <strain evidence="1">CBS 133067</strain>
    </source>
</reference>
<proteinExistence type="predicted"/>
<protein>
    <submittedName>
        <fullName evidence="1">Uncharacterized protein</fullName>
    </submittedName>
</protein>
<evidence type="ECO:0000313" key="1">
    <source>
        <dbReference type="EMBL" id="KAF2096525.1"/>
    </source>
</evidence>
<dbReference type="EMBL" id="ML978129">
    <property type="protein sequence ID" value="KAF2096525.1"/>
    <property type="molecule type" value="Genomic_DNA"/>
</dbReference>
<dbReference type="OrthoDB" id="4149149at2759"/>
<gene>
    <name evidence="1" type="ORF">NA57DRAFT_78128</name>
</gene>
<evidence type="ECO:0000313" key="2">
    <source>
        <dbReference type="Proteomes" id="UP000799772"/>
    </source>
</evidence>
<dbReference type="Proteomes" id="UP000799772">
    <property type="component" value="Unassembled WGS sequence"/>
</dbReference>
<organism evidence="1 2">
    <name type="scientific">Rhizodiscina lignyota</name>
    <dbReference type="NCBI Taxonomy" id="1504668"/>
    <lineage>
        <taxon>Eukaryota</taxon>
        <taxon>Fungi</taxon>
        <taxon>Dikarya</taxon>
        <taxon>Ascomycota</taxon>
        <taxon>Pezizomycotina</taxon>
        <taxon>Dothideomycetes</taxon>
        <taxon>Pleosporomycetidae</taxon>
        <taxon>Aulographales</taxon>
        <taxon>Rhizodiscinaceae</taxon>
        <taxon>Rhizodiscina</taxon>
    </lineage>
</organism>
<sequence length="353" mass="40055">MDPGIPAPRCADPETLLQTNEMILEYLFYNATKALLAERRAAKEGSTLEHASMPDLPLQMVDAFLPIFRHNHSADTIDDKLRFRLRLLKFATLFTRRFVQSGTTPSAENLEALRQTLETRASEWFAEVEETLEVEAYFMQLGLPADRLQHTKDSFAHQLSLSPTSAAFYGTPESVSLLDVLPSFLVASSAMRDVFSTNITQMFMELAAEFMMQASLEQYLAYGNRGADPLKMCFAWGWRETPSSALQEEQEINKMFRDEDLDQEVDGWAAVRTGYVRRLQPPSDDININKHLEHVAMESNIGLFEDKILNFLEAMLQAIDPPDLEQLERGQVAGLSHEETEELMQHVGFHSTN</sequence>
<keyword evidence="2" id="KW-1185">Reference proteome</keyword>